<dbReference type="KEGG" id="nta:107761857"/>
<organism evidence="6">
    <name type="scientific">Nicotiana tabacum</name>
    <name type="common">Common tobacco</name>
    <dbReference type="NCBI Taxonomy" id="4097"/>
    <lineage>
        <taxon>Eukaryota</taxon>
        <taxon>Viridiplantae</taxon>
        <taxon>Streptophyta</taxon>
        <taxon>Embryophyta</taxon>
        <taxon>Tracheophyta</taxon>
        <taxon>Spermatophyta</taxon>
        <taxon>Magnoliopsida</taxon>
        <taxon>eudicotyledons</taxon>
        <taxon>Gunneridae</taxon>
        <taxon>Pentapetalae</taxon>
        <taxon>asterids</taxon>
        <taxon>lamiids</taxon>
        <taxon>Solanales</taxon>
        <taxon>Solanaceae</taxon>
        <taxon>Nicotianoideae</taxon>
        <taxon>Nicotianeae</taxon>
        <taxon>Nicotiana</taxon>
    </lineage>
</organism>
<dbReference type="PANTHER" id="PTHR12537">
    <property type="entry name" value="RNA BINDING PROTEIN PUMILIO-RELATED"/>
    <property type="match status" value="1"/>
</dbReference>
<proteinExistence type="predicted"/>
<dbReference type="GO" id="GO:0003729">
    <property type="term" value="F:mRNA binding"/>
    <property type="evidence" value="ECO:0000318"/>
    <property type="project" value="GO_Central"/>
</dbReference>
<dbReference type="SMR" id="A0A1S3X7B0"/>
<keyword evidence="1" id="KW-0677">Repeat</keyword>
<dbReference type="PaxDb" id="4097-A0A1S3X7B0"/>
<dbReference type="GO" id="GO:0005737">
    <property type="term" value="C:cytoplasm"/>
    <property type="evidence" value="ECO:0000318"/>
    <property type="project" value="GO_Central"/>
</dbReference>
<gene>
    <name evidence="6" type="primary">LOC107761857</name>
</gene>
<dbReference type="RefSeq" id="XP_016435633.1">
    <property type="nucleotide sequence ID" value="XM_016580147.1"/>
</dbReference>
<dbReference type="PROSITE" id="PS50303">
    <property type="entry name" value="PUM_HD"/>
    <property type="match status" value="1"/>
</dbReference>
<dbReference type="InterPro" id="IPR033133">
    <property type="entry name" value="PUM-HD"/>
</dbReference>
<dbReference type="GO" id="GO:0006417">
    <property type="term" value="P:regulation of translation"/>
    <property type="evidence" value="ECO:0007669"/>
    <property type="project" value="UniProtKB-KW"/>
</dbReference>
<evidence type="ECO:0000256" key="3">
    <source>
        <dbReference type="ARBA" id="ARBA00022884"/>
    </source>
</evidence>
<dbReference type="GO" id="GO:0010608">
    <property type="term" value="P:post-transcriptional regulation of gene expression"/>
    <property type="evidence" value="ECO:0000318"/>
    <property type="project" value="GO_Central"/>
</dbReference>
<keyword evidence="3" id="KW-0694">RNA-binding</keyword>
<dbReference type="PROSITE" id="PS50302">
    <property type="entry name" value="PUM"/>
    <property type="match status" value="3"/>
</dbReference>
<feature type="repeat" description="Pumilio" evidence="4">
    <location>
        <begin position="165"/>
        <end position="200"/>
    </location>
</feature>
<dbReference type="OrthoDB" id="668540at2759"/>
<name>A0A1S3X7B0_TOBAC</name>
<feature type="domain" description="PUM-HD" evidence="5">
    <location>
        <begin position="1"/>
        <end position="215"/>
    </location>
</feature>
<evidence type="ECO:0000259" key="5">
    <source>
        <dbReference type="PROSITE" id="PS50303"/>
    </source>
</evidence>
<dbReference type="OMA" id="AVECAHY"/>
<evidence type="ECO:0000256" key="4">
    <source>
        <dbReference type="PROSITE-ProRule" id="PRU00317"/>
    </source>
</evidence>
<protein>
    <submittedName>
        <fullName evidence="6">Pumilio homolog 1-like</fullName>
    </submittedName>
</protein>
<dbReference type="Gene3D" id="1.25.10.10">
    <property type="entry name" value="Leucine-rich Repeat Variant"/>
    <property type="match status" value="1"/>
</dbReference>
<keyword evidence="2" id="KW-0810">Translation regulation</keyword>
<reference evidence="6" key="1">
    <citation type="submission" date="2025-08" db="UniProtKB">
        <authorList>
            <consortium name="RefSeq"/>
        </authorList>
    </citation>
    <scope>IDENTIFICATION</scope>
</reference>
<evidence type="ECO:0000256" key="1">
    <source>
        <dbReference type="ARBA" id="ARBA00022737"/>
    </source>
</evidence>
<dbReference type="InterPro" id="IPR011989">
    <property type="entry name" value="ARM-like"/>
</dbReference>
<sequence length="215" mass="24842">MIDFPDNVWGLIDWASVWILYLVHHRMDIDIFAIEVVDLDQQTKMVKGLDGHVMRCVKDQNGNHVIQKRIECVPEDAIQFIISTFFDQVVTLSAHPYGCRVIQLCFYFYFDRVLEHCHNPETQIIVRKEILQSVCMLAQDQYGNYVVQHVLEHGNPEERTSIINKLMGQIVQMSQQKFASNVVEKCLSFGTPEERQTLVNEILGSEAETDPLQVC</sequence>
<dbReference type="SMART" id="SM00025">
    <property type="entry name" value="Pumilio"/>
    <property type="match status" value="4"/>
</dbReference>
<evidence type="ECO:0000313" key="6">
    <source>
        <dbReference type="RefSeq" id="XP_016435633.1"/>
    </source>
</evidence>
<dbReference type="InterPro" id="IPR001313">
    <property type="entry name" value="Pumilio_RNA-bd_rpt"/>
</dbReference>
<feature type="repeat" description="Pumilio" evidence="4">
    <location>
        <begin position="48"/>
        <end position="83"/>
    </location>
</feature>
<evidence type="ECO:0000256" key="2">
    <source>
        <dbReference type="ARBA" id="ARBA00022845"/>
    </source>
</evidence>
<feature type="repeat" description="Pumilio" evidence="4">
    <location>
        <begin position="129"/>
        <end position="164"/>
    </location>
</feature>
<dbReference type="STRING" id="4097.A0A1S3X7B0"/>
<dbReference type="PANTHER" id="PTHR12537:SF187">
    <property type="entry name" value="OS04G0276200 PROTEIN"/>
    <property type="match status" value="1"/>
</dbReference>
<dbReference type="AlphaFoldDB" id="A0A1S3X7B0"/>
<accession>A0A1S3X7B0</accession>
<dbReference type="InterPro" id="IPR016024">
    <property type="entry name" value="ARM-type_fold"/>
</dbReference>
<dbReference type="SUPFAM" id="SSF48371">
    <property type="entry name" value="ARM repeat"/>
    <property type="match status" value="1"/>
</dbReference>
<dbReference type="Pfam" id="PF00806">
    <property type="entry name" value="PUF"/>
    <property type="match status" value="4"/>
</dbReference>